<dbReference type="HAMAP" id="MF_00148">
    <property type="entry name" value="UDG"/>
    <property type="match status" value="1"/>
</dbReference>
<evidence type="ECO:0000256" key="7">
    <source>
        <dbReference type="ARBA" id="ARBA00023204"/>
    </source>
</evidence>
<reference evidence="11 12" key="1">
    <citation type="submission" date="2016-07" db="EMBL/GenBank/DDBJ databases">
        <title>High microdiversification within the ubiquitous acI lineage of Actinobacteria.</title>
        <authorList>
            <person name="Neuenschwander S.M."/>
            <person name="Salcher M."/>
            <person name="Ghai R."/>
            <person name="Pernthaler J."/>
        </authorList>
    </citation>
    <scope>NUCLEOTIDE SEQUENCE [LARGE SCALE GENOMIC DNA]</scope>
    <source>
        <strain evidence="11">MMS-21-160</strain>
    </source>
</reference>
<feature type="active site" description="Proton acceptor" evidence="8 9">
    <location>
        <position position="59"/>
    </location>
</feature>
<sequence>MPVDLYSLIPPSWQILAEISSLVEISEKLTEDYLPRKELIFKAFELAPEQVKVLILGQDPYPNAKHAVGLAFSTGDVRLLPASLKNIFKELENDLSIKRSTGDLSDWSNQGVMLLNMSLSVVPGDPGAHSKIGWQKFTQPVVEYLASRGVVGLLWGNTAQEMSKYFKQGDLFTAPHPSPLSAYRGFFGSKPFSKINNRLIEKGLTPIKW</sequence>
<dbReference type="NCBIfam" id="NF003588">
    <property type="entry name" value="PRK05254.1-1"/>
    <property type="match status" value="1"/>
</dbReference>
<evidence type="ECO:0000256" key="4">
    <source>
        <dbReference type="ARBA" id="ARBA00012030"/>
    </source>
</evidence>
<dbReference type="InterPro" id="IPR002043">
    <property type="entry name" value="UDG_fam1"/>
</dbReference>
<protein>
    <recommendedName>
        <fullName evidence="4 8">Uracil-DNA glycosylase</fullName>
        <shortName evidence="8">UDG</shortName>
        <ecNumber evidence="4 8">3.2.2.27</ecNumber>
    </recommendedName>
</protein>
<keyword evidence="6 8" id="KW-0378">Hydrolase</keyword>
<dbReference type="CDD" id="cd10027">
    <property type="entry name" value="UDG-F1-like"/>
    <property type="match status" value="1"/>
</dbReference>
<dbReference type="GO" id="GO:0005737">
    <property type="term" value="C:cytoplasm"/>
    <property type="evidence" value="ECO:0007669"/>
    <property type="project" value="UniProtKB-SubCell"/>
</dbReference>
<proteinExistence type="inferred from homology"/>
<organism evidence="11 12">
    <name type="scientific">Candidatus Nanopelagicus hibericus</name>
    <dbReference type="NCBI Taxonomy" id="1884915"/>
    <lineage>
        <taxon>Bacteria</taxon>
        <taxon>Bacillati</taxon>
        <taxon>Actinomycetota</taxon>
        <taxon>Actinomycetes</taxon>
        <taxon>Candidatus Nanopelagicales</taxon>
        <taxon>Candidatus Nanopelagicaceae</taxon>
        <taxon>Candidatus Nanopelagicus</taxon>
    </lineage>
</organism>
<dbReference type="SMART" id="SM00987">
    <property type="entry name" value="UreE_C"/>
    <property type="match status" value="1"/>
</dbReference>
<dbReference type="OrthoDB" id="9804372at2"/>
<name>A0A249K954_9ACTN</name>
<evidence type="ECO:0000256" key="9">
    <source>
        <dbReference type="PROSITE-ProRule" id="PRU10072"/>
    </source>
</evidence>
<evidence type="ECO:0000313" key="12">
    <source>
        <dbReference type="Proteomes" id="UP000217171"/>
    </source>
</evidence>
<evidence type="ECO:0000259" key="10">
    <source>
        <dbReference type="SMART" id="SM00986"/>
    </source>
</evidence>
<dbReference type="PANTHER" id="PTHR11264:SF0">
    <property type="entry name" value="URACIL-DNA GLYCOSYLASE"/>
    <property type="match status" value="1"/>
</dbReference>
<evidence type="ECO:0000256" key="6">
    <source>
        <dbReference type="ARBA" id="ARBA00022801"/>
    </source>
</evidence>
<dbReference type="SMART" id="SM00986">
    <property type="entry name" value="UDG"/>
    <property type="match status" value="1"/>
</dbReference>
<comment type="function">
    <text evidence="2 8">Excises uracil residues from the DNA which can arise as a result of misincorporation of dUMP residues by DNA polymerase or due to deamination of cytosine.</text>
</comment>
<evidence type="ECO:0000256" key="2">
    <source>
        <dbReference type="ARBA" id="ARBA00002631"/>
    </source>
</evidence>
<comment type="similarity">
    <text evidence="3 8">Belongs to the uracil-DNA glycosylase (UDG) superfamily. UNG family.</text>
</comment>
<dbReference type="InterPro" id="IPR036895">
    <property type="entry name" value="Uracil-DNA_glycosylase-like_sf"/>
</dbReference>
<dbReference type="AlphaFoldDB" id="A0A249K954"/>
<evidence type="ECO:0000256" key="3">
    <source>
        <dbReference type="ARBA" id="ARBA00008184"/>
    </source>
</evidence>
<keyword evidence="12" id="KW-1185">Reference proteome</keyword>
<dbReference type="GO" id="GO:0097510">
    <property type="term" value="P:base-excision repair, AP site formation via deaminated base removal"/>
    <property type="evidence" value="ECO:0007669"/>
    <property type="project" value="TreeGrafter"/>
</dbReference>
<dbReference type="GO" id="GO:0004844">
    <property type="term" value="F:uracil DNA N-glycosylase activity"/>
    <property type="evidence" value="ECO:0007669"/>
    <property type="project" value="UniProtKB-UniRule"/>
</dbReference>
<dbReference type="Pfam" id="PF03167">
    <property type="entry name" value="UDG"/>
    <property type="match status" value="1"/>
</dbReference>
<dbReference type="EMBL" id="CP016771">
    <property type="protein sequence ID" value="ASY13320.1"/>
    <property type="molecule type" value="Genomic_DNA"/>
</dbReference>
<dbReference type="SUPFAM" id="SSF52141">
    <property type="entry name" value="Uracil-DNA glycosylase-like"/>
    <property type="match status" value="1"/>
</dbReference>
<dbReference type="KEGG" id="nhi:B1s21160_03090"/>
<dbReference type="RefSeq" id="WP_095672394.1">
    <property type="nucleotide sequence ID" value="NZ_CP016771.1"/>
</dbReference>
<dbReference type="Proteomes" id="UP000217171">
    <property type="component" value="Chromosome"/>
</dbReference>
<keyword evidence="5 8" id="KW-0227">DNA damage</keyword>
<dbReference type="PROSITE" id="PS00130">
    <property type="entry name" value="U_DNA_GLYCOSYLASE"/>
    <property type="match status" value="1"/>
</dbReference>
<dbReference type="InterPro" id="IPR018085">
    <property type="entry name" value="Ura-DNA_Glyclase_AS"/>
</dbReference>
<evidence type="ECO:0000256" key="5">
    <source>
        <dbReference type="ARBA" id="ARBA00022763"/>
    </source>
</evidence>
<feature type="domain" description="Uracil-DNA glycosylase-like" evidence="10">
    <location>
        <begin position="44"/>
        <end position="199"/>
    </location>
</feature>
<keyword evidence="7 8" id="KW-0234">DNA repair</keyword>
<dbReference type="PANTHER" id="PTHR11264">
    <property type="entry name" value="URACIL-DNA GLYCOSYLASE"/>
    <property type="match status" value="1"/>
</dbReference>
<evidence type="ECO:0000313" key="11">
    <source>
        <dbReference type="EMBL" id="ASY13320.1"/>
    </source>
</evidence>
<comment type="subcellular location">
    <subcellularLocation>
        <location evidence="8">Cytoplasm</location>
    </subcellularLocation>
</comment>
<dbReference type="NCBIfam" id="NF003592">
    <property type="entry name" value="PRK05254.1-5"/>
    <property type="match status" value="1"/>
</dbReference>
<keyword evidence="8" id="KW-0963">Cytoplasm</keyword>
<accession>A0A249K954</accession>
<comment type="catalytic activity">
    <reaction evidence="1 8">
        <text>Hydrolyzes single-stranded DNA or mismatched double-stranded DNA and polynucleotides, releasing free uracil.</text>
        <dbReference type="EC" id="3.2.2.27"/>
    </reaction>
</comment>
<dbReference type="Gene3D" id="3.40.470.10">
    <property type="entry name" value="Uracil-DNA glycosylase-like domain"/>
    <property type="match status" value="1"/>
</dbReference>
<dbReference type="InterPro" id="IPR005122">
    <property type="entry name" value="Uracil-DNA_glycosylase-like"/>
</dbReference>
<evidence type="ECO:0000256" key="8">
    <source>
        <dbReference type="HAMAP-Rule" id="MF_00148"/>
    </source>
</evidence>
<dbReference type="EC" id="3.2.2.27" evidence="4 8"/>
<gene>
    <name evidence="8" type="primary">ung</name>
    <name evidence="11" type="ORF">B1s21160_03090</name>
</gene>
<evidence type="ECO:0000256" key="1">
    <source>
        <dbReference type="ARBA" id="ARBA00001400"/>
    </source>
</evidence>